<gene>
    <name evidence="8" type="ORF">SAMN05216267_103913</name>
</gene>
<organism evidence="8 9">
    <name type="scientific">Actinacidiphila rubida</name>
    <dbReference type="NCBI Taxonomy" id="310780"/>
    <lineage>
        <taxon>Bacteria</taxon>
        <taxon>Bacillati</taxon>
        <taxon>Actinomycetota</taxon>
        <taxon>Actinomycetes</taxon>
        <taxon>Kitasatosporales</taxon>
        <taxon>Streptomycetaceae</taxon>
        <taxon>Actinacidiphila</taxon>
    </lineage>
</organism>
<proteinExistence type="inferred from homology"/>
<dbReference type="Gene3D" id="3.90.120.10">
    <property type="entry name" value="DNA Methylase, subunit A, domain 2"/>
    <property type="match status" value="1"/>
</dbReference>
<dbReference type="EMBL" id="FODD01000039">
    <property type="protein sequence ID" value="SEO73363.1"/>
    <property type="molecule type" value="Genomic_DNA"/>
</dbReference>
<dbReference type="GO" id="GO:0003886">
    <property type="term" value="F:DNA (cytosine-5-)-methyltransferase activity"/>
    <property type="evidence" value="ECO:0007669"/>
    <property type="project" value="UniProtKB-EC"/>
</dbReference>
<accession>A0A1H8S5C8</accession>
<dbReference type="PRINTS" id="PR00105">
    <property type="entry name" value="C5METTRFRASE"/>
</dbReference>
<evidence type="ECO:0000313" key="8">
    <source>
        <dbReference type="EMBL" id="SEO73363.1"/>
    </source>
</evidence>
<dbReference type="InterPro" id="IPR001525">
    <property type="entry name" value="C5_MeTfrase"/>
</dbReference>
<evidence type="ECO:0000256" key="6">
    <source>
        <dbReference type="PROSITE-ProRule" id="PRU01016"/>
    </source>
</evidence>
<evidence type="ECO:0000313" key="9">
    <source>
        <dbReference type="Proteomes" id="UP000181951"/>
    </source>
</evidence>
<comment type="similarity">
    <text evidence="6">Belongs to the class I-like SAM-binding methyltransferase superfamily. C5-methyltransferase family.</text>
</comment>
<reference evidence="8 9" key="1">
    <citation type="submission" date="2016-10" db="EMBL/GenBank/DDBJ databases">
        <authorList>
            <person name="de Groot N.N."/>
        </authorList>
    </citation>
    <scope>NUCLEOTIDE SEQUENCE [LARGE SCALE GENOMIC DNA]</scope>
    <source>
        <strain evidence="8 9">CGMCC 4.2026</strain>
    </source>
</reference>
<dbReference type="STRING" id="310780.SAMN05216267_103913"/>
<keyword evidence="5" id="KW-0680">Restriction system</keyword>
<dbReference type="Gene3D" id="3.40.50.150">
    <property type="entry name" value="Vaccinia Virus protein VP39"/>
    <property type="match status" value="1"/>
</dbReference>
<protein>
    <recommendedName>
        <fullName evidence="1">DNA (cytosine-5-)-methyltransferase</fullName>
        <ecNumber evidence="1">2.1.1.37</ecNumber>
    </recommendedName>
</protein>
<name>A0A1H8S5C8_9ACTN</name>
<dbReference type="SUPFAM" id="SSF53335">
    <property type="entry name" value="S-adenosyl-L-methionine-dependent methyltransferases"/>
    <property type="match status" value="1"/>
</dbReference>
<evidence type="ECO:0000256" key="7">
    <source>
        <dbReference type="SAM" id="MobiDB-lite"/>
    </source>
</evidence>
<keyword evidence="3 6" id="KW-0808">Transferase</keyword>
<evidence type="ECO:0000256" key="4">
    <source>
        <dbReference type="ARBA" id="ARBA00022691"/>
    </source>
</evidence>
<dbReference type="GO" id="GO:0009307">
    <property type="term" value="P:DNA restriction-modification system"/>
    <property type="evidence" value="ECO:0007669"/>
    <property type="project" value="UniProtKB-KW"/>
</dbReference>
<dbReference type="Pfam" id="PF00145">
    <property type="entry name" value="DNA_methylase"/>
    <property type="match status" value="3"/>
</dbReference>
<evidence type="ECO:0000256" key="3">
    <source>
        <dbReference type="ARBA" id="ARBA00022679"/>
    </source>
</evidence>
<dbReference type="InterPro" id="IPR050390">
    <property type="entry name" value="C5-Methyltransferase"/>
</dbReference>
<keyword evidence="2 6" id="KW-0489">Methyltransferase</keyword>
<dbReference type="PROSITE" id="PS51679">
    <property type="entry name" value="SAM_MT_C5"/>
    <property type="match status" value="1"/>
</dbReference>
<keyword evidence="4 6" id="KW-0949">S-adenosyl-L-methionine</keyword>
<dbReference type="GO" id="GO:0032259">
    <property type="term" value="P:methylation"/>
    <property type="evidence" value="ECO:0007669"/>
    <property type="project" value="UniProtKB-KW"/>
</dbReference>
<feature type="active site" evidence="6">
    <location>
        <position position="73"/>
    </location>
</feature>
<sequence length="430" mass="46442">MNRGLVLDLFAGPGGWSYAASVLGVRDIGLEWDPWACQTRAAAGLLTIRTDVAMYPVRPFAGKTWGLIASPPCQAWSMAGKRLGLLDKPLVHQAVADFAAGRDTRAHLLTACRDERSLLAAEPMRYLHALHQAGQPEWVLMEEVPDVLPLWRQYAAILRSWGFSAWTGILNAADYGVPQTRRRAILIASRVRTAVPPEPTHAAVPEPESLFGPGRRRWVSMAQALGWGATDRPVPTVCAGGGPGGGPEPFPSGSRKTLTDARDRGTWKSHPAPADLALRSRRDGLGWAQHGSRDNRPANAPAPTFSAEAHRWSWSLRSNNQTNATVRSSDEPAGTLFFGHRANECLWVAEPRLDTTASSEQDPGGVPDPIRITAVEAGVLQSFPAGFPWAGNKGQQFSQIGNAVPPRLAAHLLAPHLGATFNRDDFTLAS</sequence>
<dbReference type="AlphaFoldDB" id="A0A1H8S5C8"/>
<evidence type="ECO:0000256" key="1">
    <source>
        <dbReference type="ARBA" id="ARBA00011975"/>
    </source>
</evidence>
<feature type="region of interest" description="Disordered" evidence="7">
    <location>
        <begin position="240"/>
        <end position="271"/>
    </location>
</feature>
<dbReference type="InterPro" id="IPR029063">
    <property type="entry name" value="SAM-dependent_MTases_sf"/>
</dbReference>
<feature type="region of interest" description="Disordered" evidence="7">
    <location>
        <begin position="286"/>
        <end position="306"/>
    </location>
</feature>
<keyword evidence="9" id="KW-1185">Reference proteome</keyword>
<evidence type="ECO:0000256" key="5">
    <source>
        <dbReference type="ARBA" id="ARBA00022747"/>
    </source>
</evidence>
<evidence type="ECO:0000256" key="2">
    <source>
        <dbReference type="ARBA" id="ARBA00022603"/>
    </source>
</evidence>
<dbReference type="PANTHER" id="PTHR10629:SF52">
    <property type="entry name" value="DNA (CYTOSINE-5)-METHYLTRANSFERASE 1"/>
    <property type="match status" value="1"/>
</dbReference>
<dbReference type="PANTHER" id="PTHR10629">
    <property type="entry name" value="CYTOSINE-SPECIFIC METHYLTRANSFERASE"/>
    <property type="match status" value="1"/>
</dbReference>
<feature type="compositionally biased region" description="Basic and acidic residues" evidence="7">
    <location>
        <begin position="257"/>
        <end position="266"/>
    </location>
</feature>
<dbReference type="Proteomes" id="UP000181951">
    <property type="component" value="Unassembled WGS sequence"/>
</dbReference>
<dbReference type="EC" id="2.1.1.37" evidence="1"/>